<feature type="region of interest" description="Disordered" evidence="1">
    <location>
        <begin position="1"/>
        <end position="99"/>
    </location>
</feature>
<feature type="compositionally biased region" description="Basic and acidic residues" evidence="1">
    <location>
        <begin position="78"/>
        <end position="92"/>
    </location>
</feature>
<organism evidence="3 4">
    <name type="scientific">Cyclotella atomus</name>
    <dbReference type="NCBI Taxonomy" id="382360"/>
    <lineage>
        <taxon>Eukaryota</taxon>
        <taxon>Sar</taxon>
        <taxon>Stramenopiles</taxon>
        <taxon>Ochrophyta</taxon>
        <taxon>Bacillariophyta</taxon>
        <taxon>Coscinodiscophyceae</taxon>
        <taxon>Thalassiosirophycidae</taxon>
        <taxon>Stephanodiscales</taxon>
        <taxon>Stephanodiscaceae</taxon>
        <taxon>Cyclotella</taxon>
    </lineage>
</organism>
<evidence type="ECO:0000256" key="1">
    <source>
        <dbReference type="SAM" id="MobiDB-lite"/>
    </source>
</evidence>
<sequence>MRLFKKKSPSAQKAPSAPPAAPAAAGETPSPAPTDEQMKSSRFSIRRPASPTADEAAPPDGYTNMDDTKSIELPQKQPSREVEQSGKDNQESKDEEDESVAVQVTELDLTWMGFMCLWIWCAIPCVVYLLLFTQMGYGELFYYTLSTRFSSIFSIHLSGILLISTFLYYVLDIDEWSSSIFGKVMRFVLTLSLFGLFVLWILLVSNDIPYGIITMFAIFNPLWLLLVKNVFYRKVDTRTYVGWLGGPLLVLTLMTAVAFLVWVVISPENQWNRVTRLEAAERTGCAADFEEYPACSSNNSTEYGSGGGNSTDDAETCFYLEENELVFPDGCEKACIGVYSGCLNGLILWAGPLLMCLSMMFLGLFCRFFRNEDRSEKDILNYAKIWIVALGIMWISASLAGTSADATSSLMALTMASLAAAAIFLTAAFSKDERKSNKETMLTSIREKYGDNLDVARGLLVVTCSPFIVIYLLLSMMNQLVRRVRINPCSQPASSGEDSANNASIFTVRANKHLTRMRSWDRTRVFTYSVYWGVAYMILQVIVSKLTVVFLSWMIEKTAEMGLFVTTAITCGVGVVMFLLPPVPGVPVYLTLGIVLTARGYDSIGWIYSVLFSTAVGTLLKLFSSALQQKLIGENLSHFVKIRQFVGINSQLMKAMRLVVGQSGFSVAKVAILIGGPDWPTSVLCGIMRLSLVQIMIGTLPIVFLIFPTCLMGALIYLASLDSDSGNPVIPWAGTAATICASVTAAVQFGSMIVAAYYLERTGKQRQAEIDAIEIDQEVKEADDRDDNMKKCYASVTQWRSISFCMKAVLVSSVVTITASCYMVQFFSSLCFVGHELTDSVSENLEGNVANLFLPLGWAAIGLFSASIVFLQIFIKWGNRKAKSLASDDNAAPILDNSNIA</sequence>
<feature type="transmembrane region" description="Helical" evidence="2">
    <location>
        <begin position="455"/>
        <end position="474"/>
    </location>
</feature>
<protein>
    <submittedName>
        <fullName evidence="3">Uncharacterized protein</fullName>
    </submittedName>
</protein>
<keyword evidence="2" id="KW-0472">Membrane</keyword>
<feature type="transmembrane region" description="Helical" evidence="2">
    <location>
        <begin position="410"/>
        <end position="429"/>
    </location>
</feature>
<gene>
    <name evidence="3" type="ORF">ACHAWO_003935</name>
</gene>
<comment type="caution">
    <text evidence="3">The sequence shown here is derived from an EMBL/GenBank/DDBJ whole genome shotgun (WGS) entry which is preliminary data.</text>
</comment>
<name>A0ABD3MTH2_9STRA</name>
<feature type="transmembrane region" description="Helical" evidence="2">
    <location>
        <begin position="183"/>
        <end position="202"/>
    </location>
</feature>
<keyword evidence="4" id="KW-1185">Reference proteome</keyword>
<feature type="transmembrane region" description="Helical" evidence="2">
    <location>
        <begin position="603"/>
        <end position="623"/>
    </location>
</feature>
<feature type="transmembrane region" description="Helical" evidence="2">
    <location>
        <begin position="151"/>
        <end position="171"/>
    </location>
</feature>
<feature type="transmembrane region" description="Helical" evidence="2">
    <location>
        <begin position="385"/>
        <end position="404"/>
    </location>
</feature>
<feature type="transmembrane region" description="Helical" evidence="2">
    <location>
        <begin position="208"/>
        <end position="227"/>
    </location>
</feature>
<dbReference type="Proteomes" id="UP001530400">
    <property type="component" value="Unassembled WGS sequence"/>
</dbReference>
<keyword evidence="2" id="KW-0812">Transmembrane</keyword>
<reference evidence="3 4" key="1">
    <citation type="submission" date="2024-10" db="EMBL/GenBank/DDBJ databases">
        <title>Updated reference genomes for cyclostephanoid diatoms.</title>
        <authorList>
            <person name="Roberts W.R."/>
            <person name="Alverson A.J."/>
        </authorList>
    </citation>
    <scope>NUCLEOTIDE SEQUENCE [LARGE SCALE GENOMIC DNA]</scope>
    <source>
        <strain evidence="3 4">AJA010-31</strain>
    </source>
</reference>
<feature type="transmembrane region" description="Helical" evidence="2">
    <location>
        <begin position="530"/>
        <end position="551"/>
    </location>
</feature>
<evidence type="ECO:0000256" key="2">
    <source>
        <dbReference type="SAM" id="Phobius"/>
    </source>
</evidence>
<feature type="transmembrane region" description="Helical" evidence="2">
    <location>
        <begin position="732"/>
        <end position="759"/>
    </location>
</feature>
<feature type="transmembrane region" description="Helical" evidence="2">
    <location>
        <begin position="855"/>
        <end position="875"/>
    </location>
</feature>
<accession>A0ABD3MTH2</accession>
<keyword evidence="2" id="KW-1133">Transmembrane helix</keyword>
<evidence type="ECO:0000313" key="3">
    <source>
        <dbReference type="EMBL" id="KAL3767251.1"/>
    </source>
</evidence>
<feature type="transmembrane region" description="Helical" evidence="2">
    <location>
        <begin position="109"/>
        <end position="131"/>
    </location>
</feature>
<evidence type="ECO:0000313" key="4">
    <source>
        <dbReference type="Proteomes" id="UP001530400"/>
    </source>
</evidence>
<dbReference type="AlphaFoldDB" id="A0ABD3MTH2"/>
<feature type="transmembrane region" description="Helical" evidence="2">
    <location>
        <begin position="697"/>
        <end position="720"/>
    </location>
</feature>
<feature type="transmembrane region" description="Helical" evidence="2">
    <location>
        <begin position="563"/>
        <end position="583"/>
    </location>
</feature>
<feature type="transmembrane region" description="Helical" evidence="2">
    <location>
        <begin position="239"/>
        <end position="265"/>
    </location>
</feature>
<feature type="transmembrane region" description="Helical" evidence="2">
    <location>
        <begin position="808"/>
        <end position="835"/>
    </location>
</feature>
<feature type="transmembrane region" description="Helical" evidence="2">
    <location>
        <begin position="346"/>
        <end position="365"/>
    </location>
</feature>
<proteinExistence type="predicted"/>
<dbReference type="EMBL" id="JALLPJ020001371">
    <property type="protein sequence ID" value="KAL3767251.1"/>
    <property type="molecule type" value="Genomic_DNA"/>
</dbReference>